<comment type="caution">
    <text evidence="1">The sequence shown here is derived from an EMBL/GenBank/DDBJ whole genome shotgun (WGS) entry which is preliminary data.</text>
</comment>
<proteinExistence type="predicted"/>
<dbReference type="OrthoDB" id="10452700at2759"/>
<keyword evidence="2" id="KW-1185">Reference proteome</keyword>
<dbReference type="Proteomes" id="UP000031575">
    <property type="component" value="Unassembled WGS sequence"/>
</dbReference>
<name>A0A0C2FLH4_9PEZI</name>
<protein>
    <submittedName>
        <fullName evidence="1">Uncharacterized protein</fullName>
    </submittedName>
</protein>
<accession>A0A0C2FLH4</accession>
<evidence type="ECO:0000313" key="2">
    <source>
        <dbReference type="Proteomes" id="UP000031575"/>
    </source>
</evidence>
<reference evidence="1 2" key="1">
    <citation type="journal article" date="2014" name="BMC Genomics">
        <title>Comparative genomics of the major fungal agents of human and animal Sporotrichosis: Sporothrix schenckii and Sporothrix brasiliensis.</title>
        <authorList>
            <person name="Teixeira M.M."/>
            <person name="de Almeida L.G."/>
            <person name="Kubitschek-Barreira P."/>
            <person name="Alves F.L."/>
            <person name="Kioshima E.S."/>
            <person name="Abadio A.K."/>
            <person name="Fernandes L."/>
            <person name="Derengowski L.S."/>
            <person name="Ferreira K.S."/>
            <person name="Souza R.C."/>
            <person name="Ruiz J.C."/>
            <person name="de Andrade N.C."/>
            <person name="Paes H.C."/>
            <person name="Nicola A.M."/>
            <person name="Albuquerque P."/>
            <person name="Gerber A.L."/>
            <person name="Martins V.P."/>
            <person name="Peconick L.D."/>
            <person name="Neto A.V."/>
            <person name="Chaucanez C.B."/>
            <person name="Silva P.A."/>
            <person name="Cunha O.L."/>
            <person name="de Oliveira F.F."/>
            <person name="dos Santos T.C."/>
            <person name="Barros A.L."/>
            <person name="Soares M.A."/>
            <person name="de Oliveira L.M."/>
            <person name="Marini M.M."/>
            <person name="Villalobos-Duno H."/>
            <person name="Cunha M.M."/>
            <person name="de Hoog S."/>
            <person name="da Silveira J.F."/>
            <person name="Henrissat B."/>
            <person name="Nino-Vega G.A."/>
            <person name="Cisalpino P.S."/>
            <person name="Mora-Montes H.M."/>
            <person name="Almeida S.R."/>
            <person name="Stajich J.E."/>
            <person name="Lopes-Bezerra L.M."/>
            <person name="Vasconcelos A.T."/>
            <person name="Felipe M.S."/>
        </authorList>
    </citation>
    <scope>NUCLEOTIDE SEQUENCE [LARGE SCALE GENOMIC DNA]</scope>
    <source>
        <strain evidence="1 2">5110</strain>
    </source>
</reference>
<gene>
    <name evidence="1" type="ORF">SPBR_02046</name>
</gene>
<sequence>MPLLDALRFVGFRPGYSLQRRSHAFADRASRDPGMDAVRTLGALARIVAYPASIFSQLEKETRDTLNRCYRQQGFYLSESVYPCAIFVYGTRKLPKRSKHPWVFAGVPKALQDTENMLKLLRDHGLAEPVVLAVGGERRPTRLKQNQICMYYDTMQQINAAVAALNGLMVGGVRLQATLLWHPDPAWSCAYSQVSTTQAVPLRDTTLKIEASEEAQK</sequence>
<dbReference type="HOGENOM" id="CLU_1272988_0_0_1"/>
<dbReference type="AlphaFoldDB" id="A0A0C2FLH4"/>
<dbReference type="EMBL" id="AWTV01000007">
    <property type="protein sequence ID" value="KIH91938.1"/>
    <property type="molecule type" value="Genomic_DNA"/>
</dbReference>
<organism evidence="1 2">
    <name type="scientific">Sporothrix brasiliensis 5110</name>
    <dbReference type="NCBI Taxonomy" id="1398154"/>
    <lineage>
        <taxon>Eukaryota</taxon>
        <taxon>Fungi</taxon>
        <taxon>Dikarya</taxon>
        <taxon>Ascomycota</taxon>
        <taxon>Pezizomycotina</taxon>
        <taxon>Sordariomycetes</taxon>
        <taxon>Sordariomycetidae</taxon>
        <taxon>Ophiostomatales</taxon>
        <taxon>Ophiostomataceae</taxon>
        <taxon>Sporothrix</taxon>
    </lineage>
</organism>
<evidence type="ECO:0000313" key="1">
    <source>
        <dbReference type="EMBL" id="KIH91938.1"/>
    </source>
</evidence>
<dbReference type="RefSeq" id="XP_040619948.1">
    <property type="nucleotide sequence ID" value="XM_040760355.1"/>
</dbReference>
<dbReference type="GeneID" id="63675276"/>
<dbReference type="VEuPathDB" id="FungiDB:SPBR_02046"/>